<evidence type="ECO:0000313" key="3">
    <source>
        <dbReference type="Proteomes" id="UP001500021"/>
    </source>
</evidence>
<keyword evidence="2" id="KW-0255">Endonuclease</keyword>
<reference evidence="3" key="1">
    <citation type="journal article" date="2019" name="Int. J. Syst. Evol. Microbiol.">
        <title>The Global Catalogue of Microorganisms (GCM) 10K type strain sequencing project: providing services to taxonomists for standard genome sequencing and annotation.</title>
        <authorList>
            <consortium name="The Broad Institute Genomics Platform"/>
            <consortium name="The Broad Institute Genome Sequencing Center for Infectious Disease"/>
            <person name="Wu L."/>
            <person name="Ma J."/>
        </authorList>
    </citation>
    <scope>NUCLEOTIDE SEQUENCE [LARGE SCALE GENOMIC DNA]</scope>
    <source>
        <strain evidence="3">JCM 15608</strain>
    </source>
</reference>
<dbReference type="PANTHER" id="PTHR14859:SF15">
    <property type="entry name" value="ENDONUCLEASE_EXONUCLEASE_PHOSPHATASE DOMAIN-CONTAINING PROTEIN"/>
    <property type="match status" value="1"/>
</dbReference>
<accession>A0ABP3WGW1</accession>
<comment type="caution">
    <text evidence="2">The sequence shown here is derived from an EMBL/GenBank/DDBJ whole genome shotgun (WGS) entry which is preliminary data.</text>
</comment>
<evidence type="ECO:0000313" key="2">
    <source>
        <dbReference type="EMBL" id="GAA0816058.1"/>
    </source>
</evidence>
<proteinExistence type="predicted"/>
<dbReference type="GO" id="GO:0004519">
    <property type="term" value="F:endonuclease activity"/>
    <property type="evidence" value="ECO:0007669"/>
    <property type="project" value="UniProtKB-KW"/>
</dbReference>
<sequence>MKNIENSQLKIATFNLFNYLEPPNAYYEFERIYSVDQWQKKQQWIINYLQEYQPDIIGFQEVFSVESLRVLVAAQGYKYFAVVDEPQVIDDFIYKHPVVALASRYPIVEINAVKPDIELGKVLGLSEGFAFSRQVLRATVDAPHIGHCDCYVVHFKSKRSMLDFDDSNNSYSGEQSIIEQLKAQVAGSWGSTVQRGSEAALLMVDIIKRRETTNHPMVLMGDFNNTLADGVLSHLLTHSLRFASAIDSEAYLAKYCLYDAWHLFQTLLSNENDELGETDKIKHKALTQDENQSKTLTRNATHYFGASSSVLDYILLSCEFDASYHDSLYEVSHYHTYDRHLINPIFDRDGESTDHGIVLVTLTLRY</sequence>
<dbReference type="InterPro" id="IPR051916">
    <property type="entry name" value="GPI-anchor_lipid_remodeler"/>
</dbReference>
<name>A0ABP3WGW1_9GAMM</name>
<dbReference type="SUPFAM" id="SSF56219">
    <property type="entry name" value="DNase I-like"/>
    <property type="match status" value="1"/>
</dbReference>
<feature type="domain" description="Endonuclease/exonuclease/phosphatase" evidence="1">
    <location>
        <begin position="43"/>
        <end position="317"/>
    </location>
</feature>
<keyword evidence="2" id="KW-0378">Hydrolase</keyword>
<gene>
    <name evidence="2" type="ORF">GCM10009111_15270</name>
</gene>
<protein>
    <submittedName>
        <fullName evidence="2">Endonuclease/exonuclease/phosphatase family protein</fullName>
    </submittedName>
</protein>
<dbReference type="EMBL" id="BAAAFA010000004">
    <property type="protein sequence ID" value="GAA0816058.1"/>
    <property type="molecule type" value="Genomic_DNA"/>
</dbReference>
<evidence type="ECO:0000259" key="1">
    <source>
        <dbReference type="Pfam" id="PF03372"/>
    </source>
</evidence>
<dbReference type="PANTHER" id="PTHR14859">
    <property type="entry name" value="CALCOFLUOR WHITE HYPERSENSITIVE PROTEIN PRECURSOR"/>
    <property type="match status" value="1"/>
</dbReference>
<keyword evidence="3" id="KW-1185">Reference proteome</keyword>
<dbReference type="Pfam" id="PF03372">
    <property type="entry name" value="Exo_endo_phos"/>
    <property type="match status" value="1"/>
</dbReference>
<keyword evidence="2" id="KW-0540">Nuclease</keyword>
<dbReference type="InterPro" id="IPR005135">
    <property type="entry name" value="Endo/exonuclease/phosphatase"/>
</dbReference>
<dbReference type="RefSeq" id="WP_343816766.1">
    <property type="nucleotide sequence ID" value="NZ_BAAAFA010000004.1"/>
</dbReference>
<dbReference type="Proteomes" id="UP001500021">
    <property type="component" value="Unassembled WGS sequence"/>
</dbReference>
<dbReference type="Gene3D" id="3.60.10.10">
    <property type="entry name" value="Endonuclease/exonuclease/phosphatase"/>
    <property type="match status" value="1"/>
</dbReference>
<dbReference type="InterPro" id="IPR036691">
    <property type="entry name" value="Endo/exonu/phosph_ase_sf"/>
</dbReference>
<organism evidence="2 3">
    <name type="scientific">Colwellia asteriadis</name>
    <dbReference type="NCBI Taxonomy" id="517723"/>
    <lineage>
        <taxon>Bacteria</taxon>
        <taxon>Pseudomonadati</taxon>
        <taxon>Pseudomonadota</taxon>
        <taxon>Gammaproteobacteria</taxon>
        <taxon>Alteromonadales</taxon>
        <taxon>Colwelliaceae</taxon>
        <taxon>Colwellia</taxon>
    </lineage>
</organism>